<dbReference type="AlphaFoldDB" id="A0ABD1RN43"/>
<comment type="caution">
    <text evidence="2">The sequence shown here is derived from an EMBL/GenBank/DDBJ whole genome shotgun (WGS) entry which is preliminary data.</text>
</comment>
<feature type="compositionally biased region" description="Basic and acidic residues" evidence="1">
    <location>
        <begin position="46"/>
        <end position="58"/>
    </location>
</feature>
<evidence type="ECO:0000256" key="1">
    <source>
        <dbReference type="SAM" id="MobiDB-lite"/>
    </source>
</evidence>
<evidence type="ECO:0000313" key="2">
    <source>
        <dbReference type="EMBL" id="KAL2489825.1"/>
    </source>
</evidence>
<dbReference type="EMBL" id="JBFOLJ010000012">
    <property type="protein sequence ID" value="KAL2489825.1"/>
    <property type="molecule type" value="Genomic_DNA"/>
</dbReference>
<keyword evidence="3" id="KW-1185">Reference proteome</keyword>
<reference evidence="3" key="1">
    <citation type="submission" date="2024-07" db="EMBL/GenBank/DDBJ databases">
        <title>Two chromosome-level genome assemblies of Korean endemic species Abeliophyllum distichum and Forsythia ovata (Oleaceae).</title>
        <authorList>
            <person name="Jang H."/>
        </authorList>
    </citation>
    <scope>NUCLEOTIDE SEQUENCE [LARGE SCALE GENOMIC DNA]</scope>
</reference>
<sequence length="111" mass="12835">MFKKIYSQAQNLVLCKKKERVLYITRERKDISNEKGVPRLNSARSLPKDNPRRSHLGVENKQSSLWARQLDPFGPDSSSFRDEVRAKPSHRLFLRADHKLARGPNEVSLPP</sequence>
<feature type="region of interest" description="Disordered" evidence="1">
    <location>
        <begin position="33"/>
        <end position="61"/>
    </location>
</feature>
<evidence type="ECO:0000313" key="3">
    <source>
        <dbReference type="Proteomes" id="UP001604277"/>
    </source>
</evidence>
<accession>A0ABD1RN43</accession>
<proteinExistence type="predicted"/>
<gene>
    <name evidence="2" type="ORF">Fot_43117</name>
</gene>
<name>A0ABD1RN43_9LAMI</name>
<protein>
    <submittedName>
        <fullName evidence="2">Uncharacterized protein</fullName>
    </submittedName>
</protein>
<dbReference type="Proteomes" id="UP001604277">
    <property type="component" value="Unassembled WGS sequence"/>
</dbReference>
<organism evidence="2 3">
    <name type="scientific">Forsythia ovata</name>
    <dbReference type="NCBI Taxonomy" id="205694"/>
    <lineage>
        <taxon>Eukaryota</taxon>
        <taxon>Viridiplantae</taxon>
        <taxon>Streptophyta</taxon>
        <taxon>Embryophyta</taxon>
        <taxon>Tracheophyta</taxon>
        <taxon>Spermatophyta</taxon>
        <taxon>Magnoliopsida</taxon>
        <taxon>eudicotyledons</taxon>
        <taxon>Gunneridae</taxon>
        <taxon>Pentapetalae</taxon>
        <taxon>asterids</taxon>
        <taxon>lamiids</taxon>
        <taxon>Lamiales</taxon>
        <taxon>Oleaceae</taxon>
        <taxon>Forsythieae</taxon>
        <taxon>Forsythia</taxon>
    </lineage>
</organism>